<sequence>MLPKLSVEKKLVNRLSSLIPAFTDIFDEESFYICFIFFVVITIASVCVLSRYVTIKDAGHVE</sequence>
<dbReference type="AlphaFoldDB" id="A0A0L8G7B6"/>
<gene>
    <name evidence="2" type="ORF">OCBIM_22038967mg</name>
</gene>
<dbReference type="EMBL" id="KQ423494">
    <property type="protein sequence ID" value="KOF72768.1"/>
    <property type="molecule type" value="Genomic_DNA"/>
</dbReference>
<reference evidence="2" key="1">
    <citation type="submission" date="2015-07" db="EMBL/GenBank/DDBJ databases">
        <title>MeaNS - Measles Nucleotide Surveillance Program.</title>
        <authorList>
            <person name="Tran T."/>
            <person name="Druce J."/>
        </authorList>
    </citation>
    <scope>NUCLEOTIDE SEQUENCE</scope>
    <source>
        <strain evidence="2">UCB-OBI-ISO-001</strain>
        <tissue evidence="2">Gonad</tissue>
    </source>
</reference>
<feature type="transmembrane region" description="Helical" evidence="1">
    <location>
        <begin position="30"/>
        <end position="49"/>
    </location>
</feature>
<keyword evidence="1" id="KW-0472">Membrane</keyword>
<proteinExistence type="predicted"/>
<keyword evidence="1" id="KW-0812">Transmembrane</keyword>
<evidence type="ECO:0000256" key="1">
    <source>
        <dbReference type="SAM" id="Phobius"/>
    </source>
</evidence>
<name>A0A0L8G7B6_OCTBM</name>
<protein>
    <submittedName>
        <fullName evidence="2">Uncharacterized protein</fullName>
    </submittedName>
</protein>
<keyword evidence="1" id="KW-1133">Transmembrane helix</keyword>
<dbReference type="STRING" id="37653.A0A0L8G7B6"/>
<organism evidence="2">
    <name type="scientific">Octopus bimaculoides</name>
    <name type="common">California two-spotted octopus</name>
    <dbReference type="NCBI Taxonomy" id="37653"/>
    <lineage>
        <taxon>Eukaryota</taxon>
        <taxon>Metazoa</taxon>
        <taxon>Spiralia</taxon>
        <taxon>Lophotrochozoa</taxon>
        <taxon>Mollusca</taxon>
        <taxon>Cephalopoda</taxon>
        <taxon>Coleoidea</taxon>
        <taxon>Octopodiformes</taxon>
        <taxon>Octopoda</taxon>
        <taxon>Incirrata</taxon>
        <taxon>Octopodidae</taxon>
        <taxon>Octopus</taxon>
    </lineage>
</organism>
<accession>A0A0L8G7B6</accession>
<evidence type="ECO:0000313" key="2">
    <source>
        <dbReference type="EMBL" id="KOF72768.1"/>
    </source>
</evidence>